<dbReference type="Pfam" id="PF01497">
    <property type="entry name" value="Peripla_BP_2"/>
    <property type="match status" value="1"/>
</dbReference>
<sequence length="325" mass="34752">MKFKWVAFMALSLSVIIGCGQTATPDSARPVTGANAASETAPKSAAVSVQDFAGRTVSFQAVPQQIVALSSGEMDIVYALGGQLVGRPTTSAPLAVKEAEKVQQIGTTHGIDLEKIALVSPDLVLGNHPMNTKDIPSIESIGAKMVLTSANSVEDIKKQIALIGQLLQKDDKARELIGSIDKKLTELQHNRAAEKPRVLLVYGAPGAYMAALNNSLSGDILVMAGGENIAADYPKLENYPQYAQLNTEKIIQSDPQLILLMSHGNPETVKEGFVKEMQQNAAWTSLDAVKQNRIEVLPSDLFGTNPGTRVIEALDLLQKLLQSAK</sequence>
<reference evidence="3 4" key="1">
    <citation type="submission" date="2019-11" db="EMBL/GenBank/DDBJ databases">
        <title>Draft genome sequences of five Paenibacillus species of dairy origin.</title>
        <authorList>
            <person name="Olajide A.M."/>
            <person name="Chen S."/>
            <person name="Lapointe G."/>
        </authorList>
    </citation>
    <scope>NUCLEOTIDE SEQUENCE [LARGE SCALE GENOMIC DNA]</scope>
    <source>
        <strain evidence="3 4">2CS3</strain>
    </source>
</reference>
<dbReference type="EMBL" id="WNZX01000007">
    <property type="protein sequence ID" value="MUG71029.1"/>
    <property type="molecule type" value="Genomic_DNA"/>
</dbReference>
<evidence type="ECO:0000256" key="1">
    <source>
        <dbReference type="ARBA" id="ARBA00008814"/>
    </source>
</evidence>
<dbReference type="Gene3D" id="3.40.50.1980">
    <property type="entry name" value="Nitrogenase molybdenum iron protein domain"/>
    <property type="match status" value="2"/>
</dbReference>
<dbReference type="PROSITE" id="PS51257">
    <property type="entry name" value="PROKAR_LIPOPROTEIN"/>
    <property type="match status" value="1"/>
</dbReference>
<comment type="caution">
    <text evidence="3">The sequence shown here is derived from an EMBL/GenBank/DDBJ whole genome shotgun (WGS) entry which is preliminary data.</text>
</comment>
<dbReference type="PANTHER" id="PTHR30535">
    <property type="entry name" value="VITAMIN B12-BINDING PROTEIN"/>
    <property type="match status" value="1"/>
</dbReference>
<dbReference type="RefSeq" id="WP_155614593.1">
    <property type="nucleotide sequence ID" value="NZ_WNZX01000007.1"/>
</dbReference>
<evidence type="ECO:0000259" key="2">
    <source>
        <dbReference type="PROSITE" id="PS50983"/>
    </source>
</evidence>
<comment type="similarity">
    <text evidence="1">Belongs to the bacterial solute-binding protein 8 family.</text>
</comment>
<keyword evidence="4" id="KW-1185">Reference proteome</keyword>
<protein>
    <submittedName>
        <fullName evidence="3">ABC transporter substrate-binding protein</fullName>
    </submittedName>
</protein>
<dbReference type="InterPro" id="IPR002491">
    <property type="entry name" value="ABC_transptr_periplasmic_BD"/>
</dbReference>
<gene>
    <name evidence="3" type="ORF">GNP93_10085</name>
</gene>
<accession>A0A7X2Z9X2</accession>
<proteinExistence type="inferred from homology"/>
<evidence type="ECO:0000313" key="4">
    <source>
        <dbReference type="Proteomes" id="UP000450917"/>
    </source>
</evidence>
<dbReference type="PROSITE" id="PS50983">
    <property type="entry name" value="FE_B12_PBP"/>
    <property type="match status" value="1"/>
</dbReference>
<feature type="domain" description="Fe/B12 periplasmic-binding" evidence="2">
    <location>
        <begin position="65"/>
        <end position="325"/>
    </location>
</feature>
<dbReference type="Proteomes" id="UP000450917">
    <property type="component" value="Unassembled WGS sequence"/>
</dbReference>
<dbReference type="SUPFAM" id="SSF53807">
    <property type="entry name" value="Helical backbone' metal receptor"/>
    <property type="match status" value="1"/>
</dbReference>
<dbReference type="PANTHER" id="PTHR30535:SF34">
    <property type="entry name" value="MOLYBDATE-BINDING PROTEIN MOLA"/>
    <property type="match status" value="1"/>
</dbReference>
<name>A0A7X2Z9X2_9BACL</name>
<dbReference type="AlphaFoldDB" id="A0A7X2Z9X2"/>
<dbReference type="InterPro" id="IPR050902">
    <property type="entry name" value="ABC_Transporter_SBP"/>
</dbReference>
<organism evidence="3 4">
    <name type="scientific">Paenibacillus validus</name>
    <dbReference type="NCBI Taxonomy" id="44253"/>
    <lineage>
        <taxon>Bacteria</taxon>
        <taxon>Bacillati</taxon>
        <taxon>Bacillota</taxon>
        <taxon>Bacilli</taxon>
        <taxon>Bacillales</taxon>
        <taxon>Paenibacillaceae</taxon>
        <taxon>Paenibacillus</taxon>
    </lineage>
</organism>
<dbReference type="GO" id="GO:0071281">
    <property type="term" value="P:cellular response to iron ion"/>
    <property type="evidence" value="ECO:0007669"/>
    <property type="project" value="TreeGrafter"/>
</dbReference>
<evidence type="ECO:0000313" key="3">
    <source>
        <dbReference type="EMBL" id="MUG71029.1"/>
    </source>
</evidence>